<accession>A0A3L6RQT6</accession>
<feature type="coiled-coil region" evidence="1">
    <location>
        <begin position="283"/>
        <end position="310"/>
    </location>
</feature>
<comment type="caution">
    <text evidence="3">The sequence shown here is derived from an EMBL/GenBank/DDBJ whole genome shotgun (WGS) entry which is preliminary data.</text>
</comment>
<keyword evidence="4" id="KW-1185">Reference proteome</keyword>
<dbReference type="OrthoDB" id="508070at2759"/>
<dbReference type="STRING" id="4540.A0A3L6RQT6"/>
<name>A0A3L6RQT6_PANMI</name>
<evidence type="ECO:0000256" key="2">
    <source>
        <dbReference type="SAM" id="MobiDB-lite"/>
    </source>
</evidence>
<protein>
    <submittedName>
        <fullName evidence="3">ATP synthase 24 kDa subunit, mitochondrial</fullName>
    </submittedName>
</protein>
<dbReference type="PANTHER" id="PTHR36013:SF2">
    <property type="entry name" value="ATP SYNTHASE 24 KDA SUBUNIT, MITOCHONDRIAL-RELATED"/>
    <property type="match status" value="1"/>
</dbReference>
<reference evidence="4" key="1">
    <citation type="journal article" date="2019" name="Nat. Commun.">
        <title>The genome of broomcorn millet.</title>
        <authorList>
            <person name="Zou C."/>
            <person name="Miki D."/>
            <person name="Li D."/>
            <person name="Tang Q."/>
            <person name="Xiao L."/>
            <person name="Rajput S."/>
            <person name="Deng P."/>
            <person name="Jia W."/>
            <person name="Huang R."/>
            <person name="Zhang M."/>
            <person name="Sun Y."/>
            <person name="Hu J."/>
            <person name="Fu X."/>
            <person name="Schnable P.S."/>
            <person name="Li F."/>
            <person name="Zhang H."/>
            <person name="Feng B."/>
            <person name="Zhu X."/>
            <person name="Liu R."/>
            <person name="Schnable J.C."/>
            <person name="Zhu J.-K."/>
            <person name="Zhang H."/>
        </authorList>
    </citation>
    <scope>NUCLEOTIDE SEQUENCE [LARGE SCALE GENOMIC DNA]</scope>
</reference>
<dbReference type="Proteomes" id="UP000275267">
    <property type="component" value="Unassembled WGS sequence"/>
</dbReference>
<gene>
    <name evidence="3" type="ORF">C2845_PM11G13700</name>
</gene>
<dbReference type="EMBL" id="PQIB02000007">
    <property type="protein sequence ID" value="RLN07377.1"/>
    <property type="molecule type" value="Genomic_DNA"/>
</dbReference>
<keyword evidence="1" id="KW-0175">Coiled coil</keyword>
<dbReference type="GO" id="GO:0009555">
    <property type="term" value="P:pollen development"/>
    <property type="evidence" value="ECO:0007669"/>
    <property type="project" value="InterPro"/>
</dbReference>
<organism evidence="3 4">
    <name type="scientific">Panicum miliaceum</name>
    <name type="common">Proso millet</name>
    <name type="synonym">Broomcorn millet</name>
    <dbReference type="NCBI Taxonomy" id="4540"/>
    <lineage>
        <taxon>Eukaryota</taxon>
        <taxon>Viridiplantae</taxon>
        <taxon>Streptophyta</taxon>
        <taxon>Embryophyta</taxon>
        <taxon>Tracheophyta</taxon>
        <taxon>Spermatophyta</taxon>
        <taxon>Magnoliopsida</taxon>
        <taxon>Liliopsida</taxon>
        <taxon>Poales</taxon>
        <taxon>Poaceae</taxon>
        <taxon>PACMAD clade</taxon>
        <taxon>Panicoideae</taxon>
        <taxon>Panicodae</taxon>
        <taxon>Paniceae</taxon>
        <taxon>Panicinae</taxon>
        <taxon>Panicum</taxon>
        <taxon>Panicum sect. Panicum</taxon>
    </lineage>
</organism>
<evidence type="ECO:0000313" key="4">
    <source>
        <dbReference type="Proteomes" id="UP000275267"/>
    </source>
</evidence>
<dbReference type="PANTHER" id="PTHR36013">
    <property type="entry name" value="ATP SYNTHASE 24 KDA SUBUNIT, MITOCHONDRIAL-RELATED"/>
    <property type="match status" value="1"/>
</dbReference>
<sequence length="334" mass="37302">MLPAHLGRPGRDLRIYARFEIRARVARGPAERTAESSGGAATRPRKRSASAAPISPLLPSPSPPLSLSLGDRREAEAPALALPRRALAASPAMTMASRLVSRSRQLYSAQAAFVNGGATQARSFAKEAASDRPPVSGDDLLKGIFFEVKKKFETALGVLKKEKITIDPDDPAAVSRYAQVMKTVREKADLFSDSQRIKYTIETFTNGIPDARTYLNTLQEIRVKSGLIDHLGIEPLMMEALEKIEKDIKKPLLRNDKKNMATLLAEFDKINKKLGFRKEDLPKIEEELELEIAKSELTELKKECIEAMETQLKREEFKDEEMPDVKMLDIRNFL</sequence>
<dbReference type="AlphaFoldDB" id="A0A3L6RQT6"/>
<feature type="region of interest" description="Disordered" evidence="2">
    <location>
        <begin position="27"/>
        <end position="69"/>
    </location>
</feature>
<evidence type="ECO:0000256" key="1">
    <source>
        <dbReference type="SAM" id="Coils"/>
    </source>
</evidence>
<dbReference type="Pfam" id="PF15704">
    <property type="entry name" value="Mt_ATP_synt"/>
    <property type="match status" value="1"/>
</dbReference>
<dbReference type="InterPro" id="IPR031432">
    <property type="entry name" value="MGP1"/>
</dbReference>
<proteinExistence type="predicted"/>
<evidence type="ECO:0000313" key="3">
    <source>
        <dbReference type="EMBL" id="RLN07377.1"/>
    </source>
</evidence>